<sequence length="79" mass="8877">MDKIELRDKLNSLGVSSSLYSLEGGFPNEKLCLAHEGGSWFVYYSERGVKTDLKEFTNENDACVDIFNKIKSIVDGVVR</sequence>
<dbReference type="EMBL" id="UHJC01000001">
    <property type="protein sequence ID" value="SUP80373.1"/>
    <property type="molecule type" value="Genomic_DNA"/>
</dbReference>
<protein>
    <submittedName>
        <fullName evidence="1">Uncharacterized protein</fullName>
    </submittedName>
</protein>
<proteinExistence type="predicted"/>
<name>A0A380Q3K2_YERPU</name>
<dbReference type="Proteomes" id="UP000255087">
    <property type="component" value="Unassembled WGS sequence"/>
</dbReference>
<gene>
    <name evidence="1" type="ORF">NCTC8580_00424</name>
</gene>
<dbReference type="AlphaFoldDB" id="A0A380Q3K2"/>
<dbReference type="RefSeq" id="WP_072084396.1">
    <property type="nucleotide sequence ID" value="NZ_CPWG01000064.1"/>
</dbReference>
<organism evidence="1 2">
    <name type="scientific">Yersinia pseudotuberculosis</name>
    <dbReference type="NCBI Taxonomy" id="633"/>
    <lineage>
        <taxon>Bacteria</taxon>
        <taxon>Pseudomonadati</taxon>
        <taxon>Pseudomonadota</taxon>
        <taxon>Gammaproteobacteria</taxon>
        <taxon>Enterobacterales</taxon>
        <taxon>Yersiniaceae</taxon>
        <taxon>Yersinia</taxon>
    </lineage>
</organism>
<reference evidence="1 2" key="1">
    <citation type="submission" date="2018-06" db="EMBL/GenBank/DDBJ databases">
        <authorList>
            <consortium name="Pathogen Informatics"/>
            <person name="Doyle S."/>
        </authorList>
    </citation>
    <scope>NUCLEOTIDE SEQUENCE [LARGE SCALE GENOMIC DNA]</scope>
    <source>
        <strain evidence="1 2">NCTC8580</strain>
    </source>
</reference>
<evidence type="ECO:0000313" key="1">
    <source>
        <dbReference type="EMBL" id="SUP80373.1"/>
    </source>
</evidence>
<evidence type="ECO:0000313" key="2">
    <source>
        <dbReference type="Proteomes" id="UP000255087"/>
    </source>
</evidence>
<accession>A0A380Q3K2</accession>